<dbReference type="NCBIfam" id="TIGR01845">
    <property type="entry name" value="outer_NodT"/>
    <property type="match status" value="1"/>
</dbReference>
<dbReference type="GO" id="GO:0015562">
    <property type="term" value="F:efflux transmembrane transporter activity"/>
    <property type="evidence" value="ECO:0007669"/>
    <property type="project" value="InterPro"/>
</dbReference>
<accession>J9D726</accession>
<dbReference type="PANTHER" id="PTHR30203">
    <property type="entry name" value="OUTER MEMBRANE CATION EFFLUX PROTEIN"/>
    <property type="match status" value="1"/>
</dbReference>
<protein>
    <submittedName>
        <fullName evidence="1">RND efflux system, outer membrane lipoprotein, NodT family</fullName>
    </submittedName>
</protein>
<sequence>MMKMKYFFGGLLAVFLLASCKVGKSYVRPELQLPDSLSAGQDSVSMADQKWSEIYTDSTLRALIVRALDHNKDMLIAAARVKEMAAQKRISIANLLPQLNGKVSAEREFENYGGHNRKYKNSYHAKGLLSWELDLWGNLRWKKVAAVADYLKSVEAQRALRMTIVSEVARAYYELVALDAELDIVRRTQQAREEGVRLARIRFEGGLTSETSYQQAQVELARTATLVPDLERRISLKENDLAFLAGEYPSRLARSRFLTEMNVPQTLPVGLSSGLLERRPDVRAAEQGLISQHAQVKVAYTNMFPRLTLTGQFGLESDVLKQFLESPYALLNGLITTPLFNMGKNRAALKAQKAAFEAEVHSYEKTVLTAFKEARNAIVDFHKIQEVYELRLKLERSAKNYVELAHLQYINGVINYMDVLDAQRGYFDAQIGVSNAIRDELIAVVNLYKALGGGWQVE</sequence>
<organism evidence="1">
    <name type="scientific">gut metagenome</name>
    <dbReference type="NCBI Taxonomy" id="749906"/>
    <lineage>
        <taxon>unclassified sequences</taxon>
        <taxon>metagenomes</taxon>
        <taxon>organismal metagenomes</taxon>
    </lineage>
</organism>
<dbReference type="Gene3D" id="2.20.200.10">
    <property type="entry name" value="Outer membrane efflux proteins (OEP)"/>
    <property type="match status" value="1"/>
</dbReference>
<dbReference type="SUPFAM" id="SSF56954">
    <property type="entry name" value="Outer membrane efflux proteins (OEP)"/>
    <property type="match status" value="1"/>
</dbReference>
<dbReference type="Gene3D" id="1.20.1600.10">
    <property type="entry name" value="Outer membrane efflux proteins (OEP)"/>
    <property type="match status" value="1"/>
</dbReference>
<dbReference type="EMBL" id="AMCI01000596">
    <property type="protein sequence ID" value="EJX08536.1"/>
    <property type="molecule type" value="Genomic_DNA"/>
</dbReference>
<dbReference type="Pfam" id="PF02321">
    <property type="entry name" value="OEP"/>
    <property type="match status" value="2"/>
</dbReference>
<dbReference type="InterPro" id="IPR010131">
    <property type="entry name" value="MdtP/NodT-like"/>
</dbReference>
<keyword evidence="1" id="KW-0449">Lipoprotein</keyword>
<dbReference type="AlphaFoldDB" id="J9D726"/>
<dbReference type="GO" id="GO:0016020">
    <property type="term" value="C:membrane"/>
    <property type="evidence" value="ECO:0007669"/>
    <property type="project" value="InterPro"/>
</dbReference>
<evidence type="ECO:0000313" key="1">
    <source>
        <dbReference type="EMBL" id="EJX08536.1"/>
    </source>
</evidence>
<gene>
    <name evidence="1" type="ORF">EVA_03346</name>
</gene>
<dbReference type="InterPro" id="IPR003423">
    <property type="entry name" value="OMP_efflux"/>
</dbReference>
<dbReference type="PANTHER" id="PTHR30203:SF33">
    <property type="entry name" value="BLR4455 PROTEIN"/>
    <property type="match status" value="1"/>
</dbReference>
<reference evidence="1" key="1">
    <citation type="journal article" date="2012" name="PLoS ONE">
        <title>Gene sets for utilization of primary and secondary nutrition supplies in the distal gut of endangered iberian lynx.</title>
        <authorList>
            <person name="Alcaide M."/>
            <person name="Messina E."/>
            <person name="Richter M."/>
            <person name="Bargiela R."/>
            <person name="Peplies J."/>
            <person name="Huws S.A."/>
            <person name="Newbold C.J."/>
            <person name="Golyshin P.N."/>
            <person name="Simon M.A."/>
            <person name="Lopez G."/>
            <person name="Yakimov M.M."/>
            <person name="Ferrer M."/>
        </authorList>
    </citation>
    <scope>NUCLEOTIDE SEQUENCE</scope>
</reference>
<proteinExistence type="predicted"/>
<dbReference type="PROSITE" id="PS51257">
    <property type="entry name" value="PROKAR_LIPOPROTEIN"/>
    <property type="match status" value="1"/>
</dbReference>
<comment type="caution">
    <text evidence="1">The sequence shown here is derived from an EMBL/GenBank/DDBJ whole genome shotgun (WGS) entry which is preliminary data.</text>
</comment>
<name>J9D726_9ZZZZ</name>